<proteinExistence type="predicted"/>
<dbReference type="EMBL" id="QGTQ01000021">
    <property type="protein sequence ID" value="PWV97462.1"/>
    <property type="molecule type" value="Genomic_DNA"/>
</dbReference>
<evidence type="ECO:0000313" key="1">
    <source>
        <dbReference type="EMBL" id="PWV97462.1"/>
    </source>
</evidence>
<organism evidence="1 2">
    <name type="scientific">Paenibacillus cellulosilyticus</name>
    <dbReference type="NCBI Taxonomy" id="375489"/>
    <lineage>
        <taxon>Bacteria</taxon>
        <taxon>Bacillati</taxon>
        <taxon>Bacillota</taxon>
        <taxon>Bacilli</taxon>
        <taxon>Bacillales</taxon>
        <taxon>Paenibacillaceae</taxon>
        <taxon>Paenibacillus</taxon>
    </lineage>
</organism>
<accession>A0A2V2YSA1</accession>
<dbReference type="Pfam" id="PF14284">
    <property type="entry name" value="PcfJ"/>
    <property type="match status" value="1"/>
</dbReference>
<dbReference type="RefSeq" id="WP_174812911.1">
    <property type="nucleotide sequence ID" value="NZ_CP054613.1"/>
</dbReference>
<protein>
    <submittedName>
        <fullName evidence="1">PcfJ-like protein</fullName>
    </submittedName>
</protein>
<reference evidence="1 2" key="1">
    <citation type="submission" date="2018-05" db="EMBL/GenBank/DDBJ databases">
        <title>Genomic Encyclopedia of Type Strains, Phase III (KMG-III): the genomes of soil and plant-associated and newly described type strains.</title>
        <authorList>
            <person name="Whitman W."/>
        </authorList>
    </citation>
    <scope>NUCLEOTIDE SEQUENCE [LARGE SCALE GENOMIC DNA]</scope>
    <source>
        <strain evidence="1 2">CECT 5696</strain>
    </source>
</reference>
<dbReference type="InterPro" id="IPR025586">
    <property type="entry name" value="PcfJ"/>
</dbReference>
<sequence>MSKKAEEHDRELFFSHFPSDVSQCVQDYVRDVVLLRSRYIFTTREKGLQYGYCTHCREKYRTVGLKQNEKKVCVKCGSQCTVKKSGISRKYLVDRGHIIFYEKSLANPNAIIARSMYVHRDYSKDYIDVETLYSPSAMYVFEMGNAQMYEPWWGNREWRKVSTIKSDFQNSLSFGYRSLCPIEWIREAVAGTPFQYSTWEQYHETDSVKFFSLFTKYPCIEYLTKLGMRYFVSAKLDNGLTYSAINWNGKTIDKVLKLSKQRSKEFIKMIDQVNNPLTLRLFQVMCNEKSGLTLSELDDLADRYDRCWSLLQKLLTHVSLRRADGYIRKQQTIEKMNKRAFWERDILCTWRDYIEDCKQLGLDLTDELILLPPDLHSAHQNTIKQVKYKEDEELNRKIQKRLKVLTKYEFEKDGLLIRAAKDSLELIEEGKALRHCVGRYAQSYADGKCDILVIRWVSEPDKPFYTMEIRDNKIVQCRGFKNCGTTDKVQLFVDAFVKEKLTKKKARVKVDAQQEVAV</sequence>
<comment type="caution">
    <text evidence="1">The sequence shown here is derived from an EMBL/GenBank/DDBJ whole genome shotgun (WGS) entry which is preliminary data.</text>
</comment>
<name>A0A2V2YSA1_9BACL</name>
<gene>
    <name evidence="1" type="ORF">DFQ01_121106</name>
</gene>
<evidence type="ECO:0000313" key="2">
    <source>
        <dbReference type="Proteomes" id="UP000246635"/>
    </source>
</evidence>
<keyword evidence="2" id="KW-1185">Reference proteome</keyword>
<dbReference type="Proteomes" id="UP000246635">
    <property type="component" value="Unassembled WGS sequence"/>
</dbReference>
<dbReference type="AlphaFoldDB" id="A0A2V2YSA1"/>